<dbReference type="Gene3D" id="3.65.10.10">
    <property type="entry name" value="Enolpyruvate transferase domain"/>
    <property type="match status" value="2"/>
</dbReference>
<keyword evidence="4 8" id="KW-0028">Amino-acid biosynthesis</keyword>
<dbReference type="InterPro" id="IPR013792">
    <property type="entry name" value="RNA3'P_cycl/enolpyr_Trfase_a/b"/>
</dbReference>
<dbReference type="STRING" id="1423747.FC69_GL000847"/>
<protein>
    <recommendedName>
        <fullName evidence="8">3-phosphoshikimate 1-carboxyvinyltransferase</fullName>
        <ecNumber evidence="8">2.5.1.19</ecNumber>
    </recommendedName>
    <alternativeName>
        <fullName evidence="8">5-enolpyruvylshikimate-3-phosphate synthase</fullName>
        <shortName evidence="8">EPSP synthase</shortName>
        <shortName evidence="8">EPSPS</shortName>
    </alternativeName>
</protein>
<dbReference type="FunFam" id="3.65.10.10:FF:000005">
    <property type="entry name" value="3-phosphoshikimate 1-carboxyvinyltransferase"/>
    <property type="match status" value="1"/>
</dbReference>
<dbReference type="SUPFAM" id="SSF55205">
    <property type="entry name" value="EPT/RTPC-like"/>
    <property type="match status" value="1"/>
</dbReference>
<evidence type="ECO:0000256" key="6">
    <source>
        <dbReference type="ARBA" id="ARBA00023141"/>
    </source>
</evidence>
<dbReference type="GO" id="GO:0008652">
    <property type="term" value="P:amino acid biosynthetic process"/>
    <property type="evidence" value="ECO:0007669"/>
    <property type="project" value="UniProtKB-KW"/>
</dbReference>
<keyword evidence="6 8" id="KW-0057">Aromatic amino acid biosynthesis</keyword>
<feature type="binding site" evidence="8">
    <location>
        <position position="316"/>
    </location>
    <ligand>
        <name>3-phosphoshikimate</name>
        <dbReference type="ChEBI" id="CHEBI:145989"/>
    </ligand>
</feature>
<feature type="binding site" evidence="8">
    <location>
        <position position="167"/>
    </location>
    <ligand>
        <name>3-phosphoshikimate</name>
        <dbReference type="ChEBI" id="CHEBI:145989"/>
    </ligand>
</feature>
<feature type="domain" description="Enolpyruvate transferase" evidence="9">
    <location>
        <begin position="9"/>
        <end position="427"/>
    </location>
</feature>
<feature type="binding site" evidence="8">
    <location>
        <position position="22"/>
    </location>
    <ligand>
        <name>3-phosphoshikimate</name>
        <dbReference type="ChEBI" id="CHEBI:145989"/>
    </ligand>
</feature>
<comment type="caution">
    <text evidence="8">Lacks conserved residue(s) required for the propagation of feature annotation.</text>
</comment>
<dbReference type="EC" id="2.5.1.19" evidence="8"/>
<evidence type="ECO:0000259" key="9">
    <source>
        <dbReference type="Pfam" id="PF00275"/>
    </source>
</evidence>
<comment type="catalytic activity">
    <reaction evidence="7">
        <text>3-phosphoshikimate + phosphoenolpyruvate = 5-O-(1-carboxyvinyl)-3-phosphoshikimate + phosphate</text>
        <dbReference type="Rhea" id="RHEA:21256"/>
        <dbReference type="ChEBI" id="CHEBI:43474"/>
        <dbReference type="ChEBI" id="CHEBI:57701"/>
        <dbReference type="ChEBI" id="CHEBI:58702"/>
        <dbReference type="ChEBI" id="CHEBI:145989"/>
        <dbReference type="EC" id="2.5.1.19"/>
    </reaction>
    <physiologicalReaction direction="left-to-right" evidence="7">
        <dbReference type="Rhea" id="RHEA:21257"/>
    </physiologicalReaction>
</comment>
<comment type="function">
    <text evidence="8">Catalyzes the transfer of the enolpyruvyl moiety of phosphoenolpyruvate (PEP) to the 5-hydroxyl of shikimate-3-phosphate (S3P) to produce enolpyruvyl shikimate-3-phosphate and inorganic phosphate.</text>
</comment>
<dbReference type="OrthoDB" id="9809920at2"/>
<dbReference type="InterPro" id="IPR006264">
    <property type="entry name" value="EPSP_synthase"/>
</dbReference>
<feature type="binding site" evidence="8">
    <location>
        <position position="94"/>
    </location>
    <ligand>
        <name>phosphoenolpyruvate</name>
        <dbReference type="ChEBI" id="CHEBI:58702"/>
    </ligand>
</feature>
<feature type="binding site" evidence="8">
    <location>
        <position position="347"/>
    </location>
    <ligand>
        <name>phosphoenolpyruvate</name>
        <dbReference type="ChEBI" id="CHEBI:58702"/>
    </ligand>
</feature>
<dbReference type="GO" id="GO:0003866">
    <property type="term" value="F:3-phosphoshikimate 1-carboxyvinyltransferase activity"/>
    <property type="evidence" value="ECO:0007669"/>
    <property type="project" value="UniProtKB-UniRule"/>
</dbReference>
<evidence type="ECO:0000256" key="8">
    <source>
        <dbReference type="HAMAP-Rule" id="MF_00210"/>
    </source>
</evidence>
<dbReference type="CDD" id="cd01556">
    <property type="entry name" value="EPSP_synthase"/>
    <property type="match status" value="1"/>
</dbReference>
<dbReference type="InterPro" id="IPR023193">
    <property type="entry name" value="EPSP_synthase_CS"/>
</dbReference>
<dbReference type="Pfam" id="PF00275">
    <property type="entry name" value="EPSP_synthase"/>
    <property type="match status" value="1"/>
</dbReference>
<organism evidence="10 11">
    <name type="scientific">Latilactobacillus fuchuensis DSM 14340 = JCM 11249</name>
    <dbReference type="NCBI Taxonomy" id="1423747"/>
    <lineage>
        <taxon>Bacteria</taxon>
        <taxon>Bacillati</taxon>
        <taxon>Bacillota</taxon>
        <taxon>Bacilli</taxon>
        <taxon>Lactobacillales</taxon>
        <taxon>Lactobacillaceae</taxon>
        <taxon>Latilactobacillus</taxon>
    </lineage>
</organism>
<feature type="binding site" evidence="8">
    <location>
        <position position="23"/>
    </location>
    <ligand>
        <name>3-phosphoshikimate</name>
        <dbReference type="ChEBI" id="CHEBI:145989"/>
    </ligand>
</feature>
<evidence type="ECO:0000256" key="5">
    <source>
        <dbReference type="ARBA" id="ARBA00022679"/>
    </source>
</evidence>
<feature type="binding site" evidence="8">
    <location>
        <position position="343"/>
    </location>
    <ligand>
        <name>3-phosphoshikimate</name>
        <dbReference type="ChEBI" id="CHEBI:145989"/>
    </ligand>
</feature>
<keyword evidence="5 8" id="KW-0808">Transferase</keyword>
<feature type="binding site" evidence="8">
    <location>
        <position position="27"/>
    </location>
    <ligand>
        <name>3-phosphoshikimate</name>
        <dbReference type="ChEBI" id="CHEBI:145989"/>
    </ligand>
</feature>
<feature type="binding site" evidence="8">
    <location>
        <position position="169"/>
    </location>
    <ligand>
        <name>3-phosphoshikimate</name>
        <dbReference type="ChEBI" id="CHEBI:145989"/>
    </ligand>
</feature>
<dbReference type="GO" id="GO:0005737">
    <property type="term" value="C:cytoplasm"/>
    <property type="evidence" value="ECO:0007669"/>
    <property type="project" value="UniProtKB-SubCell"/>
</dbReference>
<gene>
    <name evidence="8" type="primary">aroA</name>
    <name evidence="10" type="ORF">FC69_GL000847</name>
</gene>
<evidence type="ECO:0000256" key="7">
    <source>
        <dbReference type="ARBA" id="ARBA00044633"/>
    </source>
</evidence>
<dbReference type="GO" id="GO:0009073">
    <property type="term" value="P:aromatic amino acid family biosynthetic process"/>
    <property type="evidence" value="ECO:0007669"/>
    <property type="project" value="UniProtKB-KW"/>
</dbReference>
<evidence type="ECO:0000256" key="1">
    <source>
        <dbReference type="ARBA" id="ARBA00004811"/>
    </source>
</evidence>
<evidence type="ECO:0000313" key="11">
    <source>
        <dbReference type="Proteomes" id="UP000051264"/>
    </source>
</evidence>
<keyword evidence="3 8" id="KW-0963">Cytoplasm</keyword>
<feature type="binding site" evidence="8">
    <location>
        <position position="122"/>
    </location>
    <ligand>
        <name>phosphoenolpyruvate</name>
        <dbReference type="ChEBI" id="CHEBI:58702"/>
    </ligand>
</feature>
<feature type="binding site" evidence="8">
    <location>
        <position position="22"/>
    </location>
    <ligand>
        <name>phosphoenolpyruvate</name>
        <dbReference type="ChEBI" id="CHEBI:58702"/>
    </ligand>
</feature>
<proteinExistence type="inferred from homology"/>
<comment type="pathway">
    <text evidence="1 8">Metabolic intermediate biosynthesis; chorismate biosynthesis; chorismate from D-erythrose 4-phosphate and phosphoenolpyruvate: step 6/7.</text>
</comment>
<feature type="binding site" evidence="8">
    <location>
        <position position="392"/>
    </location>
    <ligand>
        <name>phosphoenolpyruvate</name>
        <dbReference type="ChEBI" id="CHEBI:58702"/>
    </ligand>
</feature>
<dbReference type="PROSITE" id="PS00885">
    <property type="entry name" value="EPSP_SYNTHASE_2"/>
    <property type="match status" value="1"/>
</dbReference>
<dbReference type="RefSeq" id="WP_025083301.1">
    <property type="nucleotide sequence ID" value="NZ_AZEX01000023.1"/>
</dbReference>
<evidence type="ECO:0000256" key="3">
    <source>
        <dbReference type="ARBA" id="ARBA00022490"/>
    </source>
</evidence>
<dbReference type="UniPathway" id="UPA00053">
    <property type="reaction ID" value="UER00089"/>
</dbReference>
<sequence length="432" mass="46521">MTHVLNQFPKKLNGQIQVPGDKSISHRALILGAVANGQTTITNLLLAEDTRSTLTALQDLGTQIEQKGTQTIVTGQGGFTFRPQQTTLQMNNAGTATRLLLGLLVRQPQALTLIGDQSLSQRPMQRVLAPLNQMRQQVADNETVHLPIIIQANQQLEPLDYQLPVASAQVKSALMLAAIQAPGTSHITEIAQTRDHTERLLRQFGGQVTTTGLQHTLTGPQQLTGTDVIVPGDFSAAAFWLTAGLLVPNSRINLPQVGVNPTRTGFLTVLALMGATIEQTQLSGPEFSESFADLTVETQALTGIEVPATLIPNVIDELPLVALLGTQASGQTIVRHAAELRVKETDRIRAIVIELRKLGASIEELPDGFIVTGPTVLHKTSQVPLNSHGDHRIAMMLEIASLLTPDTLQLEATDAIAISYPNFENDLQGLIN</sequence>
<dbReference type="PANTHER" id="PTHR21090:SF5">
    <property type="entry name" value="PENTAFUNCTIONAL AROM POLYPEPTIDE"/>
    <property type="match status" value="1"/>
</dbReference>
<dbReference type="HAMAP" id="MF_00210">
    <property type="entry name" value="EPSP_synth"/>
    <property type="match status" value="1"/>
</dbReference>
<dbReference type="InterPro" id="IPR001986">
    <property type="entry name" value="Enolpyruvate_Tfrase_dom"/>
</dbReference>
<dbReference type="PATRIC" id="fig|1423747.3.peg.865"/>
<feature type="binding site" evidence="8">
    <location>
        <position position="169"/>
    </location>
    <ligand>
        <name>phosphoenolpyruvate</name>
        <dbReference type="ChEBI" id="CHEBI:58702"/>
    </ligand>
</feature>
<reference evidence="10 11" key="1">
    <citation type="journal article" date="2015" name="Genome Announc.">
        <title>Expanding the biotechnology potential of lactobacilli through comparative genomics of 213 strains and associated genera.</title>
        <authorList>
            <person name="Sun Z."/>
            <person name="Harris H.M."/>
            <person name="McCann A."/>
            <person name="Guo C."/>
            <person name="Argimon S."/>
            <person name="Zhang W."/>
            <person name="Yang X."/>
            <person name="Jeffery I.B."/>
            <person name="Cooney J.C."/>
            <person name="Kagawa T.F."/>
            <person name="Liu W."/>
            <person name="Song Y."/>
            <person name="Salvetti E."/>
            <person name="Wrobel A."/>
            <person name="Rasinkangas P."/>
            <person name="Parkhill J."/>
            <person name="Rea M.C."/>
            <person name="O'Sullivan O."/>
            <person name="Ritari J."/>
            <person name="Douillard F.P."/>
            <person name="Paul Ross R."/>
            <person name="Yang R."/>
            <person name="Briner A.E."/>
            <person name="Felis G.E."/>
            <person name="de Vos W.M."/>
            <person name="Barrangou R."/>
            <person name="Klaenhammer T.R."/>
            <person name="Caufield P.W."/>
            <person name="Cui Y."/>
            <person name="Zhang H."/>
            <person name="O'Toole P.W."/>
        </authorList>
    </citation>
    <scope>NUCLEOTIDE SEQUENCE [LARGE SCALE GENOMIC DNA]</scope>
    <source>
        <strain evidence="10 11">DSM 14340</strain>
    </source>
</reference>
<comment type="similarity">
    <text evidence="2 8">Belongs to the EPSP synthase family.</text>
</comment>
<accession>A0A0R1S4G5</accession>
<dbReference type="PROSITE" id="PS00104">
    <property type="entry name" value="EPSP_SYNTHASE_1"/>
    <property type="match status" value="1"/>
</dbReference>
<dbReference type="GO" id="GO:0009423">
    <property type="term" value="P:chorismate biosynthetic process"/>
    <property type="evidence" value="ECO:0007669"/>
    <property type="project" value="UniProtKB-UniRule"/>
</dbReference>
<dbReference type="eggNOG" id="COG0128">
    <property type="taxonomic scope" value="Bacteria"/>
</dbReference>
<dbReference type="PANTHER" id="PTHR21090">
    <property type="entry name" value="AROM/DEHYDROQUINATE SYNTHASE"/>
    <property type="match status" value="1"/>
</dbReference>
<dbReference type="AlphaFoldDB" id="A0A0R1S4G5"/>
<evidence type="ECO:0000256" key="4">
    <source>
        <dbReference type="ARBA" id="ARBA00022605"/>
    </source>
</evidence>
<feature type="active site" description="Proton acceptor" evidence="8">
    <location>
        <position position="316"/>
    </location>
</feature>
<evidence type="ECO:0000256" key="2">
    <source>
        <dbReference type="ARBA" id="ARBA00009948"/>
    </source>
</evidence>
<comment type="subunit">
    <text evidence="8">Monomer.</text>
</comment>
<name>A0A0R1S4G5_9LACO</name>
<evidence type="ECO:0000313" key="10">
    <source>
        <dbReference type="EMBL" id="KRL61269.1"/>
    </source>
</evidence>
<dbReference type="PIRSF" id="PIRSF000505">
    <property type="entry name" value="EPSPS"/>
    <property type="match status" value="1"/>
</dbReference>
<dbReference type="InterPro" id="IPR036968">
    <property type="entry name" value="Enolpyruvate_Tfrase_sf"/>
</dbReference>
<comment type="caution">
    <text evidence="10">The sequence shown here is derived from an EMBL/GenBank/DDBJ whole genome shotgun (WGS) entry which is preliminary data.</text>
</comment>
<dbReference type="Proteomes" id="UP000051264">
    <property type="component" value="Unassembled WGS sequence"/>
</dbReference>
<comment type="subcellular location">
    <subcellularLocation>
        <location evidence="8">Cytoplasm</location>
    </subcellularLocation>
</comment>
<dbReference type="EMBL" id="AZEX01000023">
    <property type="protein sequence ID" value="KRL61269.1"/>
    <property type="molecule type" value="Genomic_DNA"/>
</dbReference>
<dbReference type="NCBIfam" id="TIGR01356">
    <property type="entry name" value="aroA"/>
    <property type="match status" value="1"/>
</dbReference>